<dbReference type="InterPro" id="IPR053206">
    <property type="entry name" value="Dimeric_xanthone_biosynth"/>
</dbReference>
<evidence type="ECO:0000313" key="2">
    <source>
        <dbReference type="Proteomes" id="UP000240883"/>
    </source>
</evidence>
<gene>
    <name evidence="1" type="ORF">BS50DRAFT_579868</name>
</gene>
<proteinExistence type="predicted"/>
<protein>
    <recommendedName>
        <fullName evidence="3">Hemerythrin-like domain-containing protein</fullName>
    </recommendedName>
</protein>
<evidence type="ECO:0008006" key="3">
    <source>
        <dbReference type="Google" id="ProtNLM"/>
    </source>
</evidence>
<accession>A0A2T2N2G7</accession>
<dbReference type="EMBL" id="KZ678154">
    <property type="protein sequence ID" value="PSN59645.1"/>
    <property type="molecule type" value="Genomic_DNA"/>
</dbReference>
<organism evidence="1 2">
    <name type="scientific">Corynespora cassiicola Philippines</name>
    <dbReference type="NCBI Taxonomy" id="1448308"/>
    <lineage>
        <taxon>Eukaryota</taxon>
        <taxon>Fungi</taxon>
        <taxon>Dikarya</taxon>
        <taxon>Ascomycota</taxon>
        <taxon>Pezizomycotina</taxon>
        <taxon>Dothideomycetes</taxon>
        <taxon>Pleosporomycetidae</taxon>
        <taxon>Pleosporales</taxon>
        <taxon>Corynesporascaceae</taxon>
        <taxon>Corynespora</taxon>
    </lineage>
</organism>
<dbReference type="AlphaFoldDB" id="A0A2T2N2G7"/>
<reference evidence="1 2" key="1">
    <citation type="journal article" date="2018" name="Front. Microbiol.">
        <title>Genome-Wide Analysis of Corynespora cassiicola Leaf Fall Disease Putative Effectors.</title>
        <authorList>
            <person name="Lopez D."/>
            <person name="Ribeiro S."/>
            <person name="Label P."/>
            <person name="Fumanal B."/>
            <person name="Venisse J.S."/>
            <person name="Kohler A."/>
            <person name="de Oliveira R.R."/>
            <person name="Labutti K."/>
            <person name="Lipzen A."/>
            <person name="Lail K."/>
            <person name="Bauer D."/>
            <person name="Ohm R.A."/>
            <person name="Barry K.W."/>
            <person name="Spatafora J."/>
            <person name="Grigoriev I.V."/>
            <person name="Martin F.M."/>
            <person name="Pujade-Renaud V."/>
        </authorList>
    </citation>
    <scope>NUCLEOTIDE SEQUENCE [LARGE SCALE GENOMIC DNA]</scope>
    <source>
        <strain evidence="1 2">Philippines</strain>
    </source>
</reference>
<sequence>MAAGMDIFHSDFRKTWDKIYATGSNGLHLTTADAFVRMILDWCERLNQHHRLEEEHVFPKLAARMPAFRTTDADVDHSAAKFAEGDTTADKSHSMGYIHQQHEEIHAGLDVLHDYVKAWTAEPQREVNWEEIRGMMDKFGTILWKHMDEEVEMLGAANMRLYWSLDEMIQLPFKVKD</sequence>
<dbReference type="Gene3D" id="1.20.120.520">
    <property type="entry name" value="nmb1532 protein domain like"/>
    <property type="match status" value="1"/>
</dbReference>
<evidence type="ECO:0000313" key="1">
    <source>
        <dbReference type="EMBL" id="PSN59645.1"/>
    </source>
</evidence>
<dbReference type="PANTHER" id="PTHR38048">
    <property type="entry name" value="EXPRESSED PROTEIN"/>
    <property type="match status" value="1"/>
</dbReference>
<dbReference type="OrthoDB" id="10044044at2759"/>
<keyword evidence="2" id="KW-1185">Reference proteome</keyword>
<dbReference type="PANTHER" id="PTHR38048:SF2">
    <property type="entry name" value="HEMERYTHRIN-LIKE DOMAIN-CONTAINING PROTEIN"/>
    <property type="match status" value="1"/>
</dbReference>
<name>A0A2T2N2G7_CORCC</name>
<dbReference type="Proteomes" id="UP000240883">
    <property type="component" value="Unassembled WGS sequence"/>
</dbReference>
<dbReference type="STRING" id="1448308.A0A2T2N2G7"/>